<dbReference type="InterPro" id="IPR012854">
    <property type="entry name" value="Cu_amine_oxidase-like_N"/>
</dbReference>
<dbReference type="Proteomes" id="UP000215145">
    <property type="component" value="Unassembled WGS sequence"/>
</dbReference>
<evidence type="ECO:0000259" key="1">
    <source>
        <dbReference type="Pfam" id="PF07833"/>
    </source>
</evidence>
<sequence length="142" mass="15593">MKKIWLIVILALLLIPGSLAYGEQKRVVGTVVIDGTTLKDTALVVNGNTMIPFRELFENLGMTVQWYPKKKIVIAEGADIKIVLTMGVSTVTINEKIVPLTQSPFHDSLENKFLVNTRVVAEAVGGTVDWDNIKKVATITSK</sequence>
<dbReference type="Gene3D" id="3.30.457.10">
    <property type="entry name" value="Copper amine oxidase-like, N-terminal domain"/>
    <property type="match status" value="1"/>
</dbReference>
<proteinExistence type="predicted"/>
<dbReference type="AlphaFoldDB" id="A0A229NY30"/>
<reference evidence="2 3" key="1">
    <citation type="submission" date="2017-07" db="EMBL/GenBank/DDBJ databases">
        <title>Paenibacillus herberti R33 genome sequencing and assembly.</title>
        <authorList>
            <person name="Su W."/>
        </authorList>
    </citation>
    <scope>NUCLEOTIDE SEQUENCE [LARGE SCALE GENOMIC DNA]</scope>
    <source>
        <strain evidence="2 3">R33</strain>
    </source>
</reference>
<accession>A0A229NY30</accession>
<evidence type="ECO:0000313" key="2">
    <source>
        <dbReference type="EMBL" id="OXM14780.1"/>
    </source>
</evidence>
<dbReference type="EMBL" id="NMUQ01000002">
    <property type="protein sequence ID" value="OXM14780.1"/>
    <property type="molecule type" value="Genomic_DNA"/>
</dbReference>
<keyword evidence="3" id="KW-1185">Reference proteome</keyword>
<protein>
    <recommendedName>
        <fullName evidence="1">Copper amine oxidase-like N-terminal domain-containing protein</fullName>
    </recommendedName>
</protein>
<dbReference type="SUPFAM" id="SSF55383">
    <property type="entry name" value="Copper amine oxidase, domain N"/>
    <property type="match status" value="1"/>
</dbReference>
<feature type="domain" description="Copper amine oxidase-like N-terminal" evidence="1">
    <location>
        <begin position="33"/>
        <end position="138"/>
    </location>
</feature>
<dbReference type="OrthoDB" id="2503396at2"/>
<dbReference type="InterPro" id="IPR036582">
    <property type="entry name" value="Mao_N_sf"/>
</dbReference>
<dbReference type="RefSeq" id="WP_089525597.1">
    <property type="nucleotide sequence ID" value="NZ_NMUQ01000002.1"/>
</dbReference>
<gene>
    <name evidence="2" type="ORF">CGZ75_18070</name>
</gene>
<organism evidence="2 3">
    <name type="scientific">Paenibacillus herberti</name>
    <dbReference type="NCBI Taxonomy" id="1619309"/>
    <lineage>
        <taxon>Bacteria</taxon>
        <taxon>Bacillati</taxon>
        <taxon>Bacillota</taxon>
        <taxon>Bacilli</taxon>
        <taxon>Bacillales</taxon>
        <taxon>Paenibacillaceae</taxon>
        <taxon>Paenibacillus</taxon>
    </lineage>
</organism>
<dbReference type="Pfam" id="PF07833">
    <property type="entry name" value="Cu_amine_oxidN1"/>
    <property type="match status" value="1"/>
</dbReference>
<evidence type="ECO:0000313" key="3">
    <source>
        <dbReference type="Proteomes" id="UP000215145"/>
    </source>
</evidence>
<name>A0A229NY30_9BACL</name>
<comment type="caution">
    <text evidence="2">The sequence shown here is derived from an EMBL/GenBank/DDBJ whole genome shotgun (WGS) entry which is preliminary data.</text>
</comment>